<dbReference type="SUPFAM" id="SSF53335">
    <property type="entry name" value="S-adenosyl-L-methionine-dependent methyltransferases"/>
    <property type="match status" value="1"/>
</dbReference>
<dbReference type="AlphaFoldDB" id="A0A378KDL7"/>
<keyword evidence="5" id="KW-1185">Reference proteome</keyword>
<evidence type="ECO:0000313" key="5">
    <source>
        <dbReference type="Proteomes" id="UP000254794"/>
    </source>
</evidence>
<dbReference type="EMBL" id="UGOD01000008">
    <property type="protein sequence ID" value="STX81725.1"/>
    <property type="molecule type" value="Genomic_DNA"/>
</dbReference>
<dbReference type="OrthoDB" id="9760689at2"/>
<dbReference type="GO" id="GO:0008168">
    <property type="term" value="F:methyltransferase activity"/>
    <property type="evidence" value="ECO:0007669"/>
    <property type="project" value="UniProtKB-KW"/>
</dbReference>
<organism evidence="4 5">
    <name type="scientific">Legionella busanensis</name>
    <dbReference type="NCBI Taxonomy" id="190655"/>
    <lineage>
        <taxon>Bacteria</taxon>
        <taxon>Pseudomonadati</taxon>
        <taxon>Pseudomonadota</taxon>
        <taxon>Gammaproteobacteria</taxon>
        <taxon>Legionellales</taxon>
        <taxon>Legionellaceae</taxon>
        <taxon>Legionella</taxon>
    </lineage>
</organism>
<dbReference type="CDD" id="cd02440">
    <property type="entry name" value="AdoMet_MTases"/>
    <property type="match status" value="1"/>
</dbReference>
<keyword evidence="2 4" id="KW-0808">Transferase</keyword>
<feature type="domain" description="Methyltransferase" evidence="3">
    <location>
        <begin position="38"/>
        <end position="128"/>
    </location>
</feature>
<dbReference type="GO" id="GO:0032259">
    <property type="term" value="P:methylation"/>
    <property type="evidence" value="ECO:0007669"/>
    <property type="project" value="UniProtKB-KW"/>
</dbReference>
<dbReference type="PANTHER" id="PTHR43861">
    <property type="entry name" value="TRANS-ACONITATE 2-METHYLTRANSFERASE-RELATED"/>
    <property type="match status" value="1"/>
</dbReference>
<sequence length="282" mass="32378">MSSHIYSNPSKYSKNNALQYNFAMAALSKISFNKNSRVLDIGCGDGLITNEIAKIVTEGCIIGTDISSSMVEFATKEYRNQHQLRFLQMDASNNIFREQFDILISFNCLHWVKKQQEALDGISAAAVPGAQIVLLLSHKKSLYHQVLDKICSSQKWNQYFLNFDNPRSFFNPKIYKDMVSKSGLYVNELIEEEMTYFFDTKEQLKNFFSAAGSQIKQIPEDRKEEFLNDFANEFLRQANCDEDELIPVRFWCLLVKANKPTVKLEIINDKSSNFSSSATYKP</sequence>
<dbReference type="InterPro" id="IPR029063">
    <property type="entry name" value="SAM-dependent_MTases_sf"/>
</dbReference>
<dbReference type="InterPro" id="IPR041698">
    <property type="entry name" value="Methyltransf_25"/>
</dbReference>
<evidence type="ECO:0000256" key="2">
    <source>
        <dbReference type="ARBA" id="ARBA00022679"/>
    </source>
</evidence>
<keyword evidence="1 4" id="KW-0489">Methyltransferase</keyword>
<proteinExistence type="predicted"/>
<dbReference type="Proteomes" id="UP000254794">
    <property type="component" value="Unassembled WGS sequence"/>
</dbReference>
<dbReference type="RefSeq" id="WP_115333079.1">
    <property type="nucleotide sequence ID" value="NZ_CAAAHP010000014.1"/>
</dbReference>
<gene>
    <name evidence="4" type="ORF">NCTC13316_03600</name>
</gene>
<dbReference type="Pfam" id="PF13649">
    <property type="entry name" value="Methyltransf_25"/>
    <property type="match status" value="1"/>
</dbReference>
<reference evidence="4 5" key="1">
    <citation type="submission" date="2018-06" db="EMBL/GenBank/DDBJ databases">
        <authorList>
            <consortium name="Pathogen Informatics"/>
            <person name="Doyle S."/>
        </authorList>
    </citation>
    <scope>NUCLEOTIDE SEQUENCE [LARGE SCALE GENOMIC DNA]</scope>
    <source>
        <strain evidence="4 5">NCTC13316</strain>
    </source>
</reference>
<evidence type="ECO:0000259" key="3">
    <source>
        <dbReference type="Pfam" id="PF13649"/>
    </source>
</evidence>
<evidence type="ECO:0000256" key="1">
    <source>
        <dbReference type="ARBA" id="ARBA00022603"/>
    </source>
</evidence>
<dbReference type="PANTHER" id="PTHR43861:SF1">
    <property type="entry name" value="TRANS-ACONITATE 2-METHYLTRANSFERASE"/>
    <property type="match status" value="1"/>
</dbReference>
<evidence type="ECO:0000313" key="4">
    <source>
        <dbReference type="EMBL" id="STX81725.1"/>
    </source>
</evidence>
<protein>
    <submittedName>
        <fullName evidence="4">Methyltransferase</fullName>
    </submittedName>
</protein>
<dbReference type="Gene3D" id="3.40.50.150">
    <property type="entry name" value="Vaccinia Virus protein VP39"/>
    <property type="match status" value="1"/>
</dbReference>
<accession>A0A378KDL7</accession>
<name>A0A378KDL7_9GAMM</name>